<reference evidence="1 2" key="1">
    <citation type="journal article" date="2022" name="DNA Res.">
        <title>Chromosomal-level genome assembly of the orchid tree Bauhinia variegata (Leguminosae; Cercidoideae) supports the allotetraploid origin hypothesis of Bauhinia.</title>
        <authorList>
            <person name="Zhong Y."/>
            <person name="Chen Y."/>
            <person name="Zheng D."/>
            <person name="Pang J."/>
            <person name="Liu Y."/>
            <person name="Luo S."/>
            <person name="Meng S."/>
            <person name="Qian L."/>
            <person name="Wei D."/>
            <person name="Dai S."/>
            <person name="Zhou R."/>
        </authorList>
    </citation>
    <scope>NUCLEOTIDE SEQUENCE [LARGE SCALE GENOMIC DNA]</scope>
    <source>
        <strain evidence="1">BV-YZ2020</strain>
    </source>
</reference>
<evidence type="ECO:0000313" key="2">
    <source>
        <dbReference type="Proteomes" id="UP000828941"/>
    </source>
</evidence>
<name>A0ACB9NDJ6_BAUVA</name>
<evidence type="ECO:0000313" key="1">
    <source>
        <dbReference type="EMBL" id="KAI4334222.1"/>
    </source>
</evidence>
<keyword evidence="2" id="KW-1185">Reference proteome</keyword>
<dbReference type="Proteomes" id="UP000828941">
    <property type="component" value="Chromosome 7"/>
</dbReference>
<protein>
    <submittedName>
        <fullName evidence="1">Uncharacterized protein</fullName>
    </submittedName>
</protein>
<organism evidence="1 2">
    <name type="scientific">Bauhinia variegata</name>
    <name type="common">Purple orchid tree</name>
    <name type="synonym">Phanera variegata</name>
    <dbReference type="NCBI Taxonomy" id="167791"/>
    <lineage>
        <taxon>Eukaryota</taxon>
        <taxon>Viridiplantae</taxon>
        <taxon>Streptophyta</taxon>
        <taxon>Embryophyta</taxon>
        <taxon>Tracheophyta</taxon>
        <taxon>Spermatophyta</taxon>
        <taxon>Magnoliopsida</taxon>
        <taxon>eudicotyledons</taxon>
        <taxon>Gunneridae</taxon>
        <taxon>Pentapetalae</taxon>
        <taxon>rosids</taxon>
        <taxon>fabids</taxon>
        <taxon>Fabales</taxon>
        <taxon>Fabaceae</taxon>
        <taxon>Cercidoideae</taxon>
        <taxon>Cercideae</taxon>
        <taxon>Bauhiniinae</taxon>
        <taxon>Bauhinia</taxon>
    </lineage>
</organism>
<proteinExistence type="predicted"/>
<accession>A0ACB9NDJ6</accession>
<sequence>MNNIEIASIAFIFLDLKCLCCNTSPALFRSVFSEALGGANLNRNLPTMAARSVSRYASRRLFSSGSGRVLSEEEKAAENVYIKKTEQEKLEKLARKGPQPEQKPATGSGVSATDAKSSASSATGTSTEKVSTDKYRNYAVIAGTITAFGALGWYLKGTAKKPDARD</sequence>
<gene>
    <name evidence="1" type="ORF">L6164_018938</name>
</gene>
<dbReference type="EMBL" id="CM039432">
    <property type="protein sequence ID" value="KAI4334222.1"/>
    <property type="molecule type" value="Genomic_DNA"/>
</dbReference>
<comment type="caution">
    <text evidence="1">The sequence shown here is derived from an EMBL/GenBank/DDBJ whole genome shotgun (WGS) entry which is preliminary data.</text>
</comment>